<keyword evidence="15" id="KW-1185">Reference proteome</keyword>
<dbReference type="InterPro" id="IPR055424">
    <property type="entry name" value="Ig_TMEM132_6th"/>
</dbReference>
<evidence type="ECO:0000259" key="12">
    <source>
        <dbReference type="Pfam" id="PF23486"/>
    </source>
</evidence>
<evidence type="ECO:0000256" key="7">
    <source>
        <dbReference type="SAM" id="MobiDB-lite"/>
    </source>
</evidence>
<dbReference type="Pfam" id="PF15706">
    <property type="entry name" value="TMEM132_C"/>
    <property type="match status" value="1"/>
</dbReference>
<keyword evidence="6" id="KW-0175">Coiled coil</keyword>
<organism evidence="14 15">
    <name type="scientific">Danionella cerebrum</name>
    <dbReference type="NCBI Taxonomy" id="2873325"/>
    <lineage>
        <taxon>Eukaryota</taxon>
        <taxon>Metazoa</taxon>
        <taxon>Chordata</taxon>
        <taxon>Craniata</taxon>
        <taxon>Vertebrata</taxon>
        <taxon>Euteleostomi</taxon>
        <taxon>Actinopterygii</taxon>
        <taxon>Neopterygii</taxon>
        <taxon>Teleostei</taxon>
        <taxon>Ostariophysi</taxon>
        <taxon>Cypriniformes</taxon>
        <taxon>Danionidae</taxon>
        <taxon>Danioninae</taxon>
        <taxon>Danionella</taxon>
    </lineage>
</organism>
<dbReference type="Pfam" id="PF23486">
    <property type="entry name" value="Ig_TMEM132_5th"/>
    <property type="match status" value="1"/>
</dbReference>
<dbReference type="InterPro" id="IPR055421">
    <property type="entry name" value="TMEM132_3rd"/>
</dbReference>
<dbReference type="AlphaFoldDB" id="A0A553N118"/>
<feature type="compositionally biased region" description="Polar residues" evidence="7">
    <location>
        <begin position="921"/>
        <end position="936"/>
    </location>
</feature>
<gene>
    <name evidence="14" type="ORF">DNTS_025625</name>
</gene>
<feature type="region of interest" description="Disordered" evidence="7">
    <location>
        <begin position="859"/>
        <end position="878"/>
    </location>
</feature>
<accession>A0A553N118</accession>
<evidence type="ECO:0000256" key="3">
    <source>
        <dbReference type="ARBA" id="ARBA00022692"/>
    </source>
</evidence>
<keyword evidence="3 8" id="KW-0812">Transmembrane</keyword>
<evidence type="ECO:0000313" key="15">
    <source>
        <dbReference type="Proteomes" id="UP000316079"/>
    </source>
</evidence>
<dbReference type="Pfam" id="PF23039">
    <property type="entry name" value="TMEM132_3rd"/>
    <property type="match status" value="1"/>
</dbReference>
<dbReference type="EMBL" id="SRMA01027143">
    <property type="protein sequence ID" value="TRY59129.1"/>
    <property type="molecule type" value="Genomic_DNA"/>
</dbReference>
<dbReference type="InterPro" id="IPR031437">
    <property type="entry name" value="Ig_TMEM132_4th"/>
</dbReference>
<feature type="compositionally biased region" description="Polar residues" evidence="7">
    <location>
        <begin position="615"/>
        <end position="629"/>
    </location>
</feature>
<evidence type="ECO:0008006" key="16">
    <source>
        <dbReference type="Google" id="ProtNLM"/>
    </source>
</evidence>
<evidence type="ECO:0000259" key="10">
    <source>
        <dbReference type="Pfam" id="PF16070"/>
    </source>
</evidence>
<dbReference type="Pfam" id="PF23487">
    <property type="entry name" value="Ig_TMEM132_6th"/>
    <property type="match status" value="1"/>
</dbReference>
<keyword evidence="4 8" id="KW-1133">Transmembrane helix</keyword>
<proteinExistence type="inferred from homology"/>
<evidence type="ECO:0000256" key="4">
    <source>
        <dbReference type="ARBA" id="ARBA00022989"/>
    </source>
</evidence>
<dbReference type="PANTHER" id="PTHR13388:SF23">
    <property type="entry name" value="TRANSMEMBRANE PROTEIN 132C"/>
    <property type="match status" value="1"/>
</dbReference>
<evidence type="ECO:0000259" key="13">
    <source>
        <dbReference type="Pfam" id="PF23487"/>
    </source>
</evidence>
<comment type="caution">
    <text evidence="14">The sequence shown here is derived from an EMBL/GenBank/DDBJ whole genome shotgun (WGS) entry which is preliminary data.</text>
</comment>
<evidence type="ECO:0000256" key="8">
    <source>
        <dbReference type="SAM" id="Phobius"/>
    </source>
</evidence>
<dbReference type="InterPro" id="IPR031436">
    <property type="entry name" value="TMEM132_C"/>
</dbReference>
<feature type="domain" description="Transmembrane protein TMEM132 C-terminal" evidence="9">
    <location>
        <begin position="773"/>
        <end position="844"/>
    </location>
</feature>
<evidence type="ECO:0000256" key="1">
    <source>
        <dbReference type="ARBA" id="ARBA00004479"/>
    </source>
</evidence>
<dbReference type="InterPro" id="IPR055423">
    <property type="entry name" value="Ig_TMEM132_5th"/>
</dbReference>
<feature type="compositionally biased region" description="Polar residues" evidence="7">
    <location>
        <begin position="643"/>
        <end position="653"/>
    </location>
</feature>
<name>A0A553N118_9TELE</name>
<feature type="compositionally biased region" description="Polar residues" evidence="7">
    <location>
        <begin position="886"/>
        <end position="904"/>
    </location>
</feature>
<dbReference type="PANTHER" id="PTHR13388">
    <property type="entry name" value="DETONATOR, ISOFORM E"/>
    <property type="match status" value="1"/>
</dbReference>
<sequence length="968" mass="107051">MSSQLFGDGFQGDAVPRALRNDLGSNIHVLKTLNLRFRCFLAKVHELERRNKLLESQLSQAAEEPRYPGFSFSRDAAVQTDSLEPKLPGTIWSFTHILRHGERVRTVQGPGVSWTHPDGVGVQIDTITPELRALYNVLAKVRRERDEFKRKLSKLQAVLQMDFEVEDVSSQSEIQMIKWELTLPDELKLTGPSEGTMRIYTTQRDFVGLAPLVMIESHHPFGKAGNKRNSKFFCLCRIRSRPPAEISQQAVGMKDTELLNTAVLTGKRVSVAVRTIAVEQDGSVTDVSEFVDCSSMDEDVSDRCDFVYVNGKESQGRVRMLVNFTYGYLSAQLEMKVWFPRLPLEIELSDAELSQIKSWRIPIMSTKSKASWSSEEERKGRGCMLQFQHSLVRVFTQFVAEQVDPREPQAFFLGSDWQVDVTRMVRYFLKVEDPNIARLLASRVLSGQDVGTTKIKVLSPLSDSILAEKAVRVVDDRVTITELGLQLVSGLTLSLQLNTGSNRVISATATTQEVISSPKQEAVLSSWLQFSDGTITPLDIYDPTHFRLTVTSLDEGVISVLDSSMTIVAEGEGQGMLVRAEMTICEVCQKSKRKSTLAVGSGSLTVKFQARRPENSSFDSNGTGNSTFVGTDGDGDNEEKLDSQNNVLQPKQVSSRNSESEREESPLTKFTTTVKSTAQGSTFGVIVNDLEMERANDASGGVSKPGNILNGGSFFSTGKAGGDGGIFWSGNGVSEGSMLSTGKAPGNLLNYNNYPPEVEVHNQGAKNDYDEIDEDDIEGPLSNRPLTDLEIGMYALLGVFCLAIIVFMVNCLSYLVKFRHKQTPSQISEQTGHRHDWVWLGTDAELIMNVNGSPLQQDPHNSSVIDIEPNTEPCGTLTRRTSCQVSSLSNESNSGCGGPNTSKPIRSESLHSPTSKRKRVQFTTFTTLDRQTSSKSLPPENGHGINWVGKEDHYVMPEESPTDSFQEM</sequence>
<dbReference type="InterPro" id="IPR026307">
    <property type="entry name" value="TMEM132"/>
</dbReference>
<feature type="region of interest" description="Disordered" evidence="7">
    <location>
        <begin position="886"/>
        <end position="947"/>
    </location>
</feature>
<protein>
    <recommendedName>
        <fullName evidence="16">Transmembrane protein 132D</fullName>
    </recommendedName>
</protein>
<dbReference type="OrthoDB" id="10026202at2759"/>
<evidence type="ECO:0000313" key="14">
    <source>
        <dbReference type="EMBL" id="TRY59129.1"/>
    </source>
</evidence>
<evidence type="ECO:0000256" key="5">
    <source>
        <dbReference type="ARBA" id="ARBA00023136"/>
    </source>
</evidence>
<feature type="domain" description="Transmembrane protein TMEM132 cohesin-like" evidence="11">
    <location>
        <begin position="141"/>
        <end position="206"/>
    </location>
</feature>
<feature type="domain" description="Transmembrane protein TMEM132 sixth" evidence="13">
    <location>
        <begin position="479"/>
        <end position="590"/>
    </location>
</feature>
<comment type="subcellular location">
    <subcellularLocation>
        <location evidence="1">Membrane</location>
        <topology evidence="1">Single-pass type I membrane protein</topology>
    </subcellularLocation>
</comment>
<evidence type="ECO:0000259" key="11">
    <source>
        <dbReference type="Pfam" id="PF23039"/>
    </source>
</evidence>
<evidence type="ECO:0000256" key="6">
    <source>
        <dbReference type="SAM" id="Coils"/>
    </source>
</evidence>
<feature type="domain" description="Transmembrane protein family 132 fourth" evidence="10">
    <location>
        <begin position="253"/>
        <end position="342"/>
    </location>
</feature>
<feature type="transmembrane region" description="Helical" evidence="8">
    <location>
        <begin position="791"/>
        <end position="816"/>
    </location>
</feature>
<reference evidence="14 15" key="1">
    <citation type="journal article" date="2019" name="Sci. Data">
        <title>Hybrid genome assembly and annotation of Danionella translucida.</title>
        <authorList>
            <person name="Kadobianskyi M."/>
            <person name="Schulze L."/>
            <person name="Schuelke M."/>
            <person name="Judkewitz B."/>
        </authorList>
    </citation>
    <scope>NUCLEOTIDE SEQUENCE [LARGE SCALE GENOMIC DNA]</scope>
    <source>
        <strain evidence="14 15">Bolton</strain>
    </source>
</reference>
<keyword evidence="5 8" id="KW-0472">Membrane</keyword>
<dbReference type="Pfam" id="PF16070">
    <property type="entry name" value="Ig_TMEM132_4th"/>
    <property type="match status" value="1"/>
</dbReference>
<feature type="region of interest" description="Disordered" evidence="7">
    <location>
        <begin position="610"/>
        <end position="669"/>
    </location>
</feature>
<dbReference type="Proteomes" id="UP000316079">
    <property type="component" value="Unassembled WGS sequence"/>
</dbReference>
<evidence type="ECO:0000256" key="2">
    <source>
        <dbReference type="ARBA" id="ARBA00006166"/>
    </source>
</evidence>
<feature type="domain" description="Transmembrane protein TMEM132 fifth" evidence="12">
    <location>
        <begin position="345"/>
        <end position="478"/>
    </location>
</feature>
<dbReference type="STRING" id="623744.A0A553N118"/>
<comment type="similarity">
    <text evidence="2">Belongs to the TMEM132 family.</text>
</comment>
<feature type="coiled-coil region" evidence="6">
    <location>
        <begin position="131"/>
        <end position="158"/>
    </location>
</feature>
<evidence type="ECO:0000259" key="9">
    <source>
        <dbReference type="Pfam" id="PF15706"/>
    </source>
</evidence>
<dbReference type="GO" id="GO:0016020">
    <property type="term" value="C:membrane"/>
    <property type="evidence" value="ECO:0007669"/>
    <property type="project" value="UniProtKB-SubCell"/>
</dbReference>